<keyword evidence="5" id="KW-1185">Reference proteome</keyword>
<dbReference type="InterPro" id="IPR000237">
    <property type="entry name" value="GRIP_dom"/>
</dbReference>
<feature type="compositionally biased region" description="Basic residues" evidence="2">
    <location>
        <begin position="508"/>
        <end position="518"/>
    </location>
</feature>
<keyword evidence="1" id="KW-0175">Coiled coil</keyword>
<evidence type="ECO:0000256" key="1">
    <source>
        <dbReference type="SAM" id="Coils"/>
    </source>
</evidence>
<dbReference type="PANTHER" id="PTHR45615">
    <property type="entry name" value="MYOSIN HEAVY CHAIN, NON-MUSCLE"/>
    <property type="match status" value="1"/>
</dbReference>
<dbReference type="Gene3D" id="1.20.5.170">
    <property type="match status" value="1"/>
</dbReference>
<feature type="region of interest" description="Disordered" evidence="2">
    <location>
        <begin position="957"/>
        <end position="1016"/>
    </location>
</feature>
<dbReference type="EMBL" id="MU251579">
    <property type="protein sequence ID" value="KAG9231814.1"/>
    <property type="molecule type" value="Genomic_DNA"/>
</dbReference>
<dbReference type="Proteomes" id="UP000824998">
    <property type="component" value="Unassembled WGS sequence"/>
</dbReference>
<feature type="region of interest" description="Disordered" evidence="2">
    <location>
        <begin position="454"/>
        <end position="548"/>
    </location>
</feature>
<comment type="caution">
    <text evidence="4">The sequence shown here is derived from an EMBL/GenBank/DDBJ whole genome shotgun (WGS) entry which is preliminary data.</text>
</comment>
<accession>A0A9P7YDN2</accession>
<feature type="region of interest" description="Disordered" evidence="2">
    <location>
        <begin position="1034"/>
        <end position="1069"/>
    </location>
</feature>
<feature type="compositionally biased region" description="Low complexity" evidence="2">
    <location>
        <begin position="519"/>
        <end position="528"/>
    </location>
</feature>
<name>A0A9P7YDN2_9HELO</name>
<feature type="compositionally biased region" description="Polar residues" evidence="2">
    <location>
        <begin position="1041"/>
        <end position="1050"/>
    </location>
</feature>
<sequence>MFQRIKGAIDSRIAEEQARQKTAGGSSSPVSRSNSTVKRSSSRTESPSTRPRRAKPKDGDGSPARGPDPSEFESAFVIEDESEETASATSVKEKADSMADTSATPEAKASGDGKGKGTEMAAESPTKASDLPADVRAKLQRLENLQSKYKELLRSYRVAHSRAVSIEPFEKALKENTPLATISDPDALVEYLSQLSLKGDMVMDELKRVSADRDNHKKRFEDAEKETIAAREQIEKMKASPPPGEGSSEKVDTLSIVDTMSNDTPSASVKSPVSSVLNLFSPKQKPQATSDNKDVSEEFFSYDDEIPKLQAEVKEKTMEVESLKSKVGSLEEDLAVAQESSTGLVENLEKATRELNESKDAITAGEDHLEKIKAQTQEIMTLKDKLDATEKKLSTLGEDLESQRKESAEKFSSLENTSSKQKEIGDRVLDSERLARRKLDTRCGELDTQIKELEKSHAADAKKIQELSNSNKSLMEQLKETGSHIEESESQPADASCSLAPPAATGGGKKRNKKKKKGANAAATTAKDGTPDKEPESAPPTPSVADSQAEIARLKEEVVQRDAQIERLQKTRKIESDLREELENMQDNFLSIGQEHVEAKEMIKETKEKIKELEAEKTALQGKISTLEKEIDTYKSQSKDSNRVAEDFKSLTAEYEDLRLKSATLQSDLGAAQQLATSRYRDLTDLRDVLQKAQPELKTLRAEGATLKSTKDELSTRTSELRRLEVREKGLRSDVNSFKKQAADREGEIRTLHEKVTQETNGRLRAEDQARVAQRDMRKSEAEKIQLAASGEKSADELAKVQEEAGKLRSQVRDLEDQVAKLTTDSKGLREEADLRGSQYNNAQGLLDSMRDQSAEMAMQLKEAKDQSESLEEELAEVQRLLSERTREGETMRRLLADVDDRADAKVREMRERTEAAIEERDRAEDEASTNGRRKAREVEELKSKIRDFERDLKRAIDDRDELQHAEKEWKRRRDGQDEERERFAKEVHETRSAMGELRNALDGSEKQVRDAEKQRSDLRRLLDEANQRHEKLSKEFKSLQVKSSKMNDVSSRSSIDSGSAGSALHGSGGPSAGKMDYVYIKTILLQFLEQKDRKRQADLVKTVLGQLLRFDQKDQEKWIAAISAR</sequence>
<feature type="domain" description="GRIP" evidence="3">
    <location>
        <begin position="1071"/>
        <end position="1122"/>
    </location>
</feature>
<feature type="compositionally biased region" description="Basic and acidic residues" evidence="2">
    <location>
        <begin position="1004"/>
        <end position="1016"/>
    </location>
</feature>
<feature type="region of interest" description="Disordered" evidence="2">
    <location>
        <begin position="325"/>
        <end position="345"/>
    </location>
</feature>
<reference evidence="4" key="1">
    <citation type="journal article" date="2021" name="IMA Fungus">
        <title>Genomic characterization of three marine fungi, including Emericellopsis atlantica sp. nov. with signatures of a generalist lifestyle and marine biomass degradation.</title>
        <authorList>
            <person name="Hagestad O.C."/>
            <person name="Hou L."/>
            <person name="Andersen J.H."/>
            <person name="Hansen E.H."/>
            <person name="Altermark B."/>
            <person name="Li C."/>
            <person name="Kuhnert E."/>
            <person name="Cox R.J."/>
            <person name="Crous P.W."/>
            <person name="Spatafora J.W."/>
            <person name="Lail K."/>
            <person name="Amirebrahimi M."/>
            <person name="Lipzen A."/>
            <person name="Pangilinan J."/>
            <person name="Andreopoulos W."/>
            <person name="Hayes R.D."/>
            <person name="Ng V."/>
            <person name="Grigoriev I.V."/>
            <person name="Jackson S.A."/>
            <person name="Sutton T.D.S."/>
            <person name="Dobson A.D.W."/>
            <person name="Rama T."/>
        </authorList>
    </citation>
    <scope>NUCLEOTIDE SEQUENCE</scope>
    <source>
        <strain evidence="4">TRa018bII</strain>
    </source>
</reference>
<evidence type="ECO:0000259" key="3">
    <source>
        <dbReference type="PROSITE" id="PS50913"/>
    </source>
</evidence>
<feature type="region of interest" description="Disordered" evidence="2">
    <location>
        <begin position="212"/>
        <end position="273"/>
    </location>
</feature>
<proteinExistence type="predicted"/>
<evidence type="ECO:0000313" key="4">
    <source>
        <dbReference type="EMBL" id="KAG9231814.1"/>
    </source>
</evidence>
<dbReference type="PANTHER" id="PTHR45615:SF80">
    <property type="entry name" value="GRIP DOMAIN-CONTAINING PROTEIN"/>
    <property type="match status" value="1"/>
</dbReference>
<feature type="compositionally biased region" description="Basic and acidic residues" evidence="2">
    <location>
        <begin position="957"/>
        <end position="992"/>
    </location>
</feature>
<feature type="compositionally biased region" description="Basic and acidic residues" evidence="2">
    <location>
        <begin position="914"/>
        <end position="926"/>
    </location>
</feature>
<evidence type="ECO:0000256" key="2">
    <source>
        <dbReference type="SAM" id="MobiDB-lite"/>
    </source>
</evidence>
<feature type="compositionally biased region" description="Basic and acidic residues" evidence="2">
    <location>
        <begin position="454"/>
        <end position="465"/>
    </location>
</feature>
<feature type="compositionally biased region" description="Low complexity" evidence="2">
    <location>
        <begin position="1051"/>
        <end position="1066"/>
    </location>
</feature>
<organism evidence="4 5">
    <name type="scientific">Amylocarpus encephaloides</name>
    <dbReference type="NCBI Taxonomy" id="45428"/>
    <lineage>
        <taxon>Eukaryota</taxon>
        <taxon>Fungi</taxon>
        <taxon>Dikarya</taxon>
        <taxon>Ascomycota</taxon>
        <taxon>Pezizomycotina</taxon>
        <taxon>Leotiomycetes</taxon>
        <taxon>Helotiales</taxon>
        <taxon>Helotiales incertae sedis</taxon>
        <taxon>Amylocarpus</taxon>
    </lineage>
</organism>
<dbReference type="Gene3D" id="1.10.287.1490">
    <property type="match status" value="1"/>
</dbReference>
<feature type="compositionally biased region" description="Basic and acidic residues" evidence="2">
    <location>
        <begin position="420"/>
        <end position="429"/>
    </location>
</feature>
<feature type="compositionally biased region" description="Basic and acidic residues" evidence="2">
    <location>
        <begin position="477"/>
        <end position="487"/>
    </location>
</feature>
<dbReference type="Pfam" id="PF01465">
    <property type="entry name" value="GRIP"/>
    <property type="match status" value="1"/>
</dbReference>
<gene>
    <name evidence="4" type="ORF">BJ875DRAFT_468398</name>
</gene>
<feature type="coiled-coil region" evidence="1">
    <location>
        <begin position="135"/>
        <end position="162"/>
    </location>
</feature>
<evidence type="ECO:0000313" key="5">
    <source>
        <dbReference type="Proteomes" id="UP000824998"/>
    </source>
</evidence>
<feature type="region of interest" description="Disordered" evidence="2">
    <location>
        <begin position="1"/>
        <end position="135"/>
    </location>
</feature>
<dbReference type="SUPFAM" id="SSF57997">
    <property type="entry name" value="Tropomyosin"/>
    <property type="match status" value="1"/>
</dbReference>
<feature type="region of interest" description="Disordered" evidence="2">
    <location>
        <begin position="914"/>
        <end position="938"/>
    </location>
</feature>
<dbReference type="OrthoDB" id="1926336at2759"/>
<feature type="compositionally biased region" description="Low complexity" evidence="2">
    <location>
        <begin position="26"/>
        <end position="49"/>
    </location>
</feature>
<dbReference type="PROSITE" id="PS50913">
    <property type="entry name" value="GRIP"/>
    <property type="match status" value="1"/>
</dbReference>
<dbReference type="AlphaFoldDB" id="A0A9P7YDN2"/>
<feature type="compositionally biased region" description="Basic and acidic residues" evidence="2">
    <location>
        <begin position="212"/>
        <end position="238"/>
    </location>
</feature>
<feature type="region of interest" description="Disordered" evidence="2">
    <location>
        <begin position="396"/>
        <end position="429"/>
    </location>
</feature>
<protein>
    <submittedName>
        <fullName evidence="4">Golgin IMH1</fullName>
    </submittedName>
</protein>
<feature type="compositionally biased region" description="Basic and acidic residues" evidence="2">
    <location>
        <begin position="7"/>
        <end position="19"/>
    </location>
</feature>